<reference evidence="2 3" key="1">
    <citation type="journal article" date="2024" name="Ann. Entomol. Soc. Am.">
        <title>Genomic analyses of the southern and eastern yellowjacket wasps (Hymenoptera: Vespidae) reveal evolutionary signatures of social life.</title>
        <authorList>
            <person name="Catto M.A."/>
            <person name="Caine P.B."/>
            <person name="Orr S.E."/>
            <person name="Hunt B.G."/>
            <person name="Goodisman M.A.D."/>
        </authorList>
    </citation>
    <scope>NUCLEOTIDE SEQUENCE [LARGE SCALE GENOMIC DNA]</scope>
    <source>
        <strain evidence="2">232</strain>
        <tissue evidence="2">Head and thorax</tissue>
    </source>
</reference>
<name>A0ABD2CE92_VESMC</name>
<feature type="region of interest" description="Disordered" evidence="1">
    <location>
        <begin position="26"/>
        <end position="48"/>
    </location>
</feature>
<sequence>MEPTHDIFSEVSCWCEYARASKQASKEASKQVSKRASEQASKPGFKQAHPSFLLPGLLSAQRCGRNRLTQLNETSNLKRACRGYEFMYETKTPAIVCPFRLILNGY</sequence>
<evidence type="ECO:0000313" key="2">
    <source>
        <dbReference type="EMBL" id="KAL2743382.1"/>
    </source>
</evidence>
<evidence type="ECO:0000313" key="3">
    <source>
        <dbReference type="Proteomes" id="UP001607303"/>
    </source>
</evidence>
<organism evidence="2 3">
    <name type="scientific">Vespula maculifrons</name>
    <name type="common">Eastern yellow jacket</name>
    <name type="synonym">Wasp</name>
    <dbReference type="NCBI Taxonomy" id="7453"/>
    <lineage>
        <taxon>Eukaryota</taxon>
        <taxon>Metazoa</taxon>
        <taxon>Ecdysozoa</taxon>
        <taxon>Arthropoda</taxon>
        <taxon>Hexapoda</taxon>
        <taxon>Insecta</taxon>
        <taxon>Pterygota</taxon>
        <taxon>Neoptera</taxon>
        <taxon>Endopterygota</taxon>
        <taxon>Hymenoptera</taxon>
        <taxon>Apocrita</taxon>
        <taxon>Aculeata</taxon>
        <taxon>Vespoidea</taxon>
        <taxon>Vespidae</taxon>
        <taxon>Vespinae</taxon>
        <taxon>Vespula</taxon>
    </lineage>
</organism>
<evidence type="ECO:0000256" key="1">
    <source>
        <dbReference type="SAM" id="MobiDB-lite"/>
    </source>
</evidence>
<keyword evidence="3" id="KW-1185">Reference proteome</keyword>
<protein>
    <submittedName>
        <fullName evidence="2">Uncharacterized protein</fullName>
    </submittedName>
</protein>
<proteinExistence type="predicted"/>
<dbReference type="Proteomes" id="UP001607303">
    <property type="component" value="Unassembled WGS sequence"/>
</dbReference>
<gene>
    <name evidence="2" type="ORF">V1477_008871</name>
</gene>
<dbReference type="AlphaFoldDB" id="A0ABD2CE92"/>
<dbReference type="EMBL" id="JAYRBN010000056">
    <property type="protein sequence ID" value="KAL2743382.1"/>
    <property type="molecule type" value="Genomic_DNA"/>
</dbReference>
<accession>A0ABD2CE92</accession>
<comment type="caution">
    <text evidence="2">The sequence shown here is derived from an EMBL/GenBank/DDBJ whole genome shotgun (WGS) entry which is preliminary data.</text>
</comment>